<keyword evidence="5" id="KW-0813">Transport</keyword>
<dbReference type="PRINTS" id="PR00314">
    <property type="entry name" value="CLATHRINADPT"/>
</dbReference>
<evidence type="ECO:0000256" key="3">
    <source>
        <dbReference type="ARBA" id="ARBA00005324"/>
    </source>
</evidence>
<feature type="transmembrane region" description="Helical" evidence="11">
    <location>
        <begin position="337"/>
        <end position="353"/>
    </location>
</feature>
<dbReference type="PROSITE" id="PS00990">
    <property type="entry name" value="CLAT_ADAPTOR_M_1"/>
    <property type="match status" value="1"/>
</dbReference>
<protein>
    <recommendedName>
        <fullName evidence="12">MHD domain-containing protein</fullName>
    </recommendedName>
</protein>
<evidence type="ECO:0000256" key="7">
    <source>
        <dbReference type="ARBA" id="ARBA00022927"/>
    </source>
</evidence>
<evidence type="ECO:0000313" key="13">
    <source>
        <dbReference type="EMBL" id="CAE6474441.1"/>
    </source>
</evidence>
<dbReference type="InterPro" id="IPR036168">
    <property type="entry name" value="AP2_Mu_C_sf"/>
</dbReference>
<dbReference type="PANTHER" id="PTHR10529">
    <property type="entry name" value="AP COMPLEX SUBUNIT MU"/>
    <property type="match status" value="1"/>
</dbReference>
<evidence type="ECO:0000259" key="12">
    <source>
        <dbReference type="PROSITE" id="PS51072"/>
    </source>
</evidence>
<name>A0A8H3C6D0_9AGAM</name>
<comment type="similarity">
    <text evidence="3">Belongs to the adaptor complexes medium subunit family.</text>
</comment>
<dbReference type="InterPro" id="IPR028565">
    <property type="entry name" value="MHD"/>
</dbReference>
<evidence type="ECO:0000256" key="4">
    <source>
        <dbReference type="ARBA" id="ARBA00008170"/>
    </source>
</evidence>
<dbReference type="InterPro" id="IPR018240">
    <property type="entry name" value="Clathrin_mu_CS"/>
</dbReference>
<gene>
    <name evidence="13" type="ORF">RDB_LOCUS186282</name>
</gene>
<dbReference type="EMBL" id="CAJMWW010000601">
    <property type="protein sequence ID" value="CAE6474441.1"/>
    <property type="molecule type" value="Genomic_DNA"/>
</dbReference>
<dbReference type="SUPFAM" id="SSF64356">
    <property type="entry name" value="SNARE-like"/>
    <property type="match status" value="1"/>
</dbReference>
<feature type="transmembrane region" description="Helical" evidence="11">
    <location>
        <begin position="390"/>
        <end position="411"/>
    </location>
</feature>
<dbReference type="PROSITE" id="PS51072">
    <property type="entry name" value="MHD"/>
    <property type="match status" value="1"/>
</dbReference>
<dbReference type="PROSITE" id="PS00991">
    <property type="entry name" value="CLAT_ADAPTOR_M_2"/>
    <property type="match status" value="1"/>
</dbReference>
<proteinExistence type="inferred from homology"/>
<dbReference type="CDD" id="cd09250">
    <property type="entry name" value="AP-1_Mu1_Cterm"/>
    <property type="match status" value="1"/>
</dbReference>
<evidence type="ECO:0000256" key="5">
    <source>
        <dbReference type="ARBA" id="ARBA00022448"/>
    </source>
</evidence>
<feature type="transmembrane region" description="Helical" evidence="11">
    <location>
        <begin position="162"/>
        <end position="185"/>
    </location>
</feature>
<feature type="transmembrane region" description="Helical" evidence="11">
    <location>
        <begin position="538"/>
        <end position="555"/>
    </location>
</feature>
<accession>A0A8H3C6D0</accession>
<dbReference type="Pfam" id="PF00928">
    <property type="entry name" value="Adap_comp_sub"/>
    <property type="match status" value="1"/>
</dbReference>
<dbReference type="Gene3D" id="1.20.1420.30">
    <property type="entry name" value="NCX, central ion-binding region"/>
    <property type="match status" value="1"/>
</dbReference>
<feature type="transmembrane region" description="Helical" evidence="11">
    <location>
        <begin position="431"/>
        <end position="454"/>
    </location>
</feature>
<dbReference type="GO" id="GO:0030665">
    <property type="term" value="C:clathrin-coated vesicle membrane"/>
    <property type="evidence" value="ECO:0007669"/>
    <property type="project" value="UniProtKB-SubCell"/>
</dbReference>
<dbReference type="GO" id="GO:0055085">
    <property type="term" value="P:transmembrane transport"/>
    <property type="evidence" value="ECO:0007669"/>
    <property type="project" value="InterPro"/>
</dbReference>
<dbReference type="GO" id="GO:0006886">
    <property type="term" value="P:intracellular protein transport"/>
    <property type="evidence" value="ECO:0007669"/>
    <property type="project" value="InterPro"/>
</dbReference>
<dbReference type="SUPFAM" id="SSF49447">
    <property type="entry name" value="Second domain of Mu2 adaptin subunit (ap50) of ap2 adaptor"/>
    <property type="match status" value="1"/>
</dbReference>
<dbReference type="Proteomes" id="UP000663841">
    <property type="component" value="Unassembled WGS sequence"/>
</dbReference>
<evidence type="ECO:0000256" key="2">
    <source>
        <dbReference type="ARBA" id="ARBA00004640"/>
    </source>
</evidence>
<dbReference type="FunFam" id="3.30.450.60:FF:000006">
    <property type="entry name" value="AP-1 complex subunit mu-1 isoform 1"/>
    <property type="match status" value="1"/>
</dbReference>
<dbReference type="InterPro" id="IPR050431">
    <property type="entry name" value="Adaptor_comp_med_subunit"/>
</dbReference>
<dbReference type="CDD" id="cd14835">
    <property type="entry name" value="AP1_Mu_N"/>
    <property type="match status" value="1"/>
</dbReference>
<dbReference type="Pfam" id="PF01699">
    <property type="entry name" value="Na_Ca_ex"/>
    <property type="match status" value="1"/>
</dbReference>
<feature type="transmembrane region" description="Helical" evidence="11">
    <location>
        <begin position="482"/>
        <end position="501"/>
    </location>
</feature>
<evidence type="ECO:0000256" key="10">
    <source>
        <dbReference type="ARBA" id="ARBA00023329"/>
    </source>
</evidence>
<dbReference type="InterPro" id="IPR001392">
    <property type="entry name" value="Clathrin_mu"/>
</dbReference>
<dbReference type="InterPro" id="IPR044880">
    <property type="entry name" value="NCX_ion-bd_dom_sf"/>
</dbReference>
<dbReference type="GO" id="GO:0030131">
    <property type="term" value="C:clathrin adaptor complex"/>
    <property type="evidence" value="ECO:0007669"/>
    <property type="project" value="InterPro"/>
</dbReference>
<sequence>MAMETNPKAYRSHTSLLSDVPLSRVTSTVSLVHMPEPPSHHKPHGCPDGWWGSLVWRLQGGGKPVPGWWDSCVAIATSSWLNILLINVPLAWTAALMRLNPLLIFGLSFLAIVPLEKLSEFGGNQFALYCGETLGEFVSITLANIVEVNLAIFLLFECELRLVQSTVIGVILLHALFVPGVAFMVGGARVLEQKLKPVHTQLNASLLFLGVVTLLLPVAFFSAYPNPHELVMANGTHEGVIPTVLTPKAHAVRAVLPTPNQLNYIPEPSAPLPVPVALRARQIARAEAVQIDQTLRSSDGVLERNPAKAEERYLEVSAHSVAVSDATRQSVKKFSRGYAMMMIAVYILSRVYLHRHPLNDDLRLDRRPDIEHTEAPEKPIASGLKRKPRVVGPGPVIVLLIVVVGLVAVTAEFLVSSVEHVQQVNQLSSEWFGLILLPMISYSADALVTIVYCCRKAFRHRNSDTDDLPPPEELARGRSIDLSIQFLLFWLPVLVILAWITGKPLTLLFDVFEVAAAIGACLLVNYTTQDGKTNWVEGFLLVTFYCMIALAAWFYNGQLSVFELLQSILDLKGKSLIQRSYRDDVSPSHIERFLPYILDLEEEGQQVTPCFSSQGINFMHIRHSNLYLLALSKRNTNAAEIILFLHRLVTVLVEYFKELEEESIRDNFVIIYELLDEMMDFGYPQTTESKILQEYITQESHKLEIQVRPPVAVTNAVSWRSEGIRYRKNEVFLDVVESVNLLVNADGNVIRSEILGAVKMKCYLSGMPELRLGLNDKVMFESTGRTSRGKSIEMEDVKFHQCVRLSRFENDRTISFIPPDGEFELMSYRLSTPVKPLIWVEAAIESHKGSRIEYMVKVKAQFKRRSTANNVEIYVPVPDDADSPKFRASTGSVQYAPDKSAFVWKIKQLGGAREFLMRAHFGLPSVRGAEEIEKKPPITVRFEIPYFTVSGIQVRYLKIVEKSGYQALPWVRYITQHGDDYRQVIWAIHLI</sequence>
<comment type="subcellular location">
    <subcellularLocation>
        <location evidence="2">Cytoplasmic vesicle</location>
        <location evidence="2">Clathrin-coated vesicle membrane</location>
    </subcellularLocation>
    <subcellularLocation>
        <location evidence="1">Membrane</location>
        <topology evidence="1">Multi-pass membrane protein</topology>
    </subcellularLocation>
</comment>
<feature type="transmembrane region" description="Helical" evidence="11">
    <location>
        <begin position="134"/>
        <end position="156"/>
    </location>
</feature>
<evidence type="ECO:0000256" key="8">
    <source>
        <dbReference type="ARBA" id="ARBA00022989"/>
    </source>
</evidence>
<dbReference type="Gene3D" id="2.60.40.1170">
    <property type="entry name" value="Mu homology domain, subdomain B"/>
    <property type="match status" value="2"/>
</dbReference>
<comment type="similarity">
    <text evidence="4">Belongs to the Ca(2+):cation antiporter (CaCA) (TC 2.A.19) family.</text>
</comment>
<evidence type="ECO:0000256" key="11">
    <source>
        <dbReference type="SAM" id="Phobius"/>
    </source>
</evidence>
<dbReference type="Pfam" id="PF01217">
    <property type="entry name" value="Clat_adaptor_s"/>
    <property type="match status" value="1"/>
</dbReference>
<feature type="transmembrane region" description="Helical" evidence="11">
    <location>
        <begin position="206"/>
        <end position="224"/>
    </location>
</feature>
<dbReference type="InterPro" id="IPR011012">
    <property type="entry name" value="Longin-like_dom_sf"/>
</dbReference>
<keyword evidence="10" id="KW-0968">Cytoplasmic vesicle</keyword>
<evidence type="ECO:0000256" key="1">
    <source>
        <dbReference type="ARBA" id="ARBA00004141"/>
    </source>
</evidence>
<evidence type="ECO:0000256" key="6">
    <source>
        <dbReference type="ARBA" id="ARBA00022692"/>
    </source>
</evidence>
<feature type="transmembrane region" description="Helical" evidence="11">
    <location>
        <begin position="507"/>
        <end position="526"/>
    </location>
</feature>
<dbReference type="InterPro" id="IPR022775">
    <property type="entry name" value="AP_mu_sigma_su"/>
</dbReference>
<keyword evidence="9 11" id="KW-0472">Membrane</keyword>
<keyword evidence="7" id="KW-0653">Protein transport</keyword>
<organism evidence="13 14">
    <name type="scientific">Rhizoctonia solani</name>
    <dbReference type="NCBI Taxonomy" id="456999"/>
    <lineage>
        <taxon>Eukaryota</taxon>
        <taxon>Fungi</taxon>
        <taxon>Dikarya</taxon>
        <taxon>Basidiomycota</taxon>
        <taxon>Agaricomycotina</taxon>
        <taxon>Agaricomycetes</taxon>
        <taxon>Cantharellales</taxon>
        <taxon>Ceratobasidiaceae</taxon>
        <taxon>Rhizoctonia</taxon>
    </lineage>
</organism>
<dbReference type="InterPro" id="IPR004837">
    <property type="entry name" value="NaCa_Exmemb"/>
</dbReference>
<dbReference type="AlphaFoldDB" id="A0A8H3C6D0"/>
<evidence type="ECO:0000256" key="9">
    <source>
        <dbReference type="ARBA" id="ARBA00023136"/>
    </source>
</evidence>
<keyword evidence="6 11" id="KW-0812">Transmembrane</keyword>
<keyword evidence="8 11" id="KW-1133">Transmembrane helix</keyword>
<reference evidence="13" key="1">
    <citation type="submission" date="2021-01" db="EMBL/GenBank/DDBJ databases">
        <authorList>
            <person name="Kaushik A."/>
        </authorList>
    </citation>
    <scope>NUCLEOTIDE SEQUENCE</scope>
    <source>
        <strain evidence="13">AG3-T5</strain>
    </source>
</reference>
<feature type="transmembrane region" description="Helical" evidence="11">
    <location>
        <begin position="90"/>
        <end position="113"/>
    </location>
</feature>
<dbReference type="Gene3D" id="3.30.450.60">
    <property type="match status" value="1"/>
</dbReference>
<feature type="domain" description="MHD" evidence="12">
    <location>
        <begin position="728"/>
        <end position="984"/>
    </location>
</feature>
<dbReference type="GO" id="GO:0016192">
    <property type="term" value="P:vesicle-mediated transport"/>
    <property type="evidence" value="ECO:0007669"/>
    <property type="project" value="InterPro"/>
</dbReference>
<evidence type="ECO:0000313" key="14">
    <source>
        <dbReference type="Proteomes" id="UP000663841"/>
    </source>
</evidence>
<comment type="caution">
    <text evidence="13">The sequence shown here is derived from an EMBL/GenBank/DDBJ whole genome shotgun (WGS) entry which is preliminary data.</text>
</comment>